<keyword evidence="14" id="KW-1185">Reference proteome</keyword>
<evidence type="ECO:0000256" key="5">
    <source>
        <dbReference type="ARBA" id="ARBA00022842"/>
    </source>
</evidence>
<evidence type="ECO:0000256" key="8">
    <source>
        <dbReference type="ARBA" id="ARBA00034120"/>
    </source>
</evidence>
<evidence type="ECO:0000256" key="7">
    <source>
        <dbReference type="ARBA" id="ARBA00023118"/>
    </source>
</evidence>
<keyword evidence="7" id="KW-0051">Antiviral defense</keyword>
<dbReference type="PROSITE" id="PS50878">
    <property type="entry name" value="RT_POL"/>
    <property type="match status" value="1"/>
</dbReference>
<evidence type="ECO:0000256" key="1">
    <source>
        <dbReference type="ARBA" id="ARBA00012493"/>
    </source>
</evidence>
<dbReference type="KEGG" id="tim:GMBLW1_00910"/>
<dbReference type="InterPro" id="IPR043502">
    <property type="entry name" value="DNA/RNA_pol_sf"/>
</dbReference>
<feature type="region of interest" description="Disordered" evidence="11">
    <location>
        <begin position="18"/>
        <end position="51"/>
    </location>
</feature>
<dbReference type="GO" id="GO:0003964">
    <property type="term" value="F:RNA-directed DNA polymerase activity"/>
    <property type="evidence" value="ECO:0007669"/>
    <property type="project" value="UniProtKB-KW"/>
</dbReference>
<dbReference type="GO" id="GO:0046872">
    <property type="term" value="F:metal ion binding"/>
    <property type="evidence" value="ECO:0007669"/>
    <property type="project" value="UniProtKB-KW"/>
</dbReference>
<accession>A0A6C2YRT4</accession>
<evidence type="ECO:0000256" key="4">
    <source>
        <dbReference type="ARBA" id="ARBA00022723"/>
    </source>
</evidence>
<feature type="compositionally biased region" description="Low complexity" evidence="11">
    <location>
        <begin position="23"/>
        <end position="50"/>
    </location>
</feature>
<reference evidence="13" key="1">
    <citation type="submission" date="2019-04" db="EMBL/GenBank/DDBJ databases">
        <authorList>
            <consortium name="Science for Life Laboratories"/>
        </authorList>
    </citation>
    <scope>NUCLEOTIDE SEQUENCE</scope>
    <source>
        <strain evidence="13">MBLW1</strain>
    </source>
</reference>
<dbReference type="EMBL" id="LR586016">
    <property type="protein sequence ID" value="VIP03869.1"/>
    <property type="molecule type" value="Genomic_DNA"/>
</dbReference>
<evidence type="ECO:0000256" key="9">
    <source>
        <dbReference type="ARBA" id="ARBA00048173"/>
    </source>
</evidence>
<organism evidence="13">
    <name type="scientific">Tuwongella immobilis</name>
    <dbReference type="NCBI Taxonomy" id="692036"/>
    <lineage>
        <taxon>Bacteria</taxon>
        <taxon>Pseudomonadati</taxon>
        <taxon>Planctomycetota</taxon>
        <taxon>Planctomycetia</taxon>
        <taxon>Gemmatales</taxon>
        <taxon>Gemmataceae</taxon>
        <taxon>Tuwongella</taxon>
    </lineage>
</organism>
<keyword evidence="10" id="KW-0175">Coiled coil</keyword>
<evidence type="ECO:0000256" key="6">
    <source>
        <dbReference type="ARBA" id="ARBA00022918"/>
    </source>
</evidence>
<keyword evidence="3" id="KW-0548">Nucleotidyltransferase</keyword>
<keyword evidence="2" id="KW-0808">Transferase</keyword>
<proteinExistence type="inferred from homology"/>
<dbReference type="CDD" id="cd03487">
    <property type="entry name" value="RT_Bac_retron_II"/>
    <property type="match status" value="1"/>
</dbReference>
<dbReference type="PANTHER" id="PTHR34047:SF7">
    <property type="entry name" value="RNA-DIRECTED DNA POLYMERASE"/>
    <property type="match status" value="1"/>
</dbReference>
<dbReference type="RefSeq" id="WP_162659020.1">
    <property type="nucleotide sequence ID" value="NZ_LR593887.1"/>
</dbReference>
<gene>
    <name evidence="13" type="ORF">GMBLW1_00910</name>
</gene>
<dbReference type="InterPro" id="IPR000477">
    <property type="entry name" value="RT_dom"/>
</dbReference>
<dbReference type="EMBL" id="LR593887">
    <property type="protein sequence ID" value="VTS05105.1"/>
    <property type="molecule type" value="Genomic_DNA"/>
</dbReference>
<dbReference type="AlphaFoldDB" id="A0A6C2YRT4"/>
<evidence type="ECO:0000256" key="11">
    <source>
        <dbReference type="SAM" id="MobiDB-lite"/>
    </source>
</evidence>
<name>A0A6C2YRT4_9BACT</name>
<keyword evidence="5" id="KW-0460">Magnesium</keyword>
<feature type="domain" description="Reverse transcriptase" evidence="12">
    <location>
        <begin position="234"/>
        <end position="466"/>
    </location>
</feature>
<dbReference type="Pfam" id="PF00078">
    <property type="entry name" value="RVT_1"/>
    <property type="match status" value="1"/>
</dbReference>
<evidence type="ECO:0000256" key="3">
    <source>
        <dbReference type="ARBA" id="ARBA00022695"/>
    </source>
</evidence>
<dbReference type="Proteomes" id="UP000464378">
    <property type="component" value="Chromosome"/>
</dbReference>
<feature type="coiled-coil region" evidence="10">
    <location>
        <begin position="121"/>
        <end position="172"/>
    </location>
</feature>
<dbReference type="EC" id="2.7.7.49" evidence="1"/>
<dbReference type="SUPFAM" id="SSF56672">
    <property type="entry name" value="DNA/RNA polymerases"/>
    <property type="match status" value="1"/>
</dbReference>
<evidence type="ECO:0000313" key="13">
    <source>
        <dbReference type="EMBL" id="VIP03869.1"/>
    </source>
</evidence>
<protein>
    <recommendedName>
        <fullName evidence="1">RNA-directed DNA polymerase</fullName>
        <ecNumber evidence="1">2.7.7.49</ecNumber>
    </recommendedName>
</protein>
<dbReference type="PANTHER" id="PTHR34047">
    <property type="entry name" value="NUCLEAR INTRON MATURASE 1, MITOCHONDRIAL-RELATED"/>
    <property type="match status" value="1"/>
</dbReference>
<evidence type="ECO:0000256" key="10">
    <source>
        <dbReference type="SAM" id="Coils"/>
    </source>
</evidence>
<evidence type="ECO:0000313" key="14">
    <source>
        <dbReference type="Proteomes" id="UP000464378"/>
    </source>
</evidence>
<dbReference type="GO" id="GO:0003723">
    <property type="term" value="F:RNA binding"/>
    <property type="evidence" value="ECO:0007669"/>
    <property type="project" value="InterPro"/>
</dbReference>
<dbReference type="GO" id="GO:0051607">
    <property type="term" value="P:defense response to virus"/>
    <property type="evidence" value="ECO:0007669"/>
    <property type="project" value="UniProtKB-KW"/>
</dbReference>
<comment type="similarity">
    <text evidence="8">Belongs to the bacterial reverse transcriptase family.</text>
</comment>
<evidence type="ECO:0000259" key="12">
    <source>
        <dbReference type="PROSITE" id="PS50878"/>
    </source>
</evidence>
<dbReference type="InterPro" id="IPR051083">
    <property type="entry name" value="GrpII_Intron_Splice-Mob/Def"/>
</dbReference>
<evidence type="ECO:0000256" key="2">
    <source>
        <dbReference type="ARBA" id="ARBA00022679"/>
    </source>
</evidence>
<dbReference type="PRINTS" id="PR00866">
    <property type="entry name" value="RNADNAPOLMS"/>
</dbReference>
<keyword evidence="4" id="KW-0479">Metal-binding</keyword>
<comment type="catalytic activity">
    <reaction evidence="9">
        <text>DNA(n) + a 2'-deoxyribonucleoside 5'-triphosphate = DNA(n+1) + diphosphate</text>
        <dbReference type="Rhea" id="RHEA:22508"/>
        <dbReference type="Rhea" id="RHEA-COMP:17339"/>
        <dbReference type="Rhea" id="RHEA-COMP:17340"/>
        <dbReference type="ChEBI" id="CHEBI:33019"/>
        <dbReference type="ChEBI" id="CHEBI:61560"/>
        <dbReference type="ChEBI" id="CHEBI:173112"/>
        <dbReference type="EC" id="2.7.7.49"/>
    </reaction>
</comment>
<keyword evidence="6 13" id="KW-0695">RNA-directed DNA polymerase</keyword>
<dbReference type="InterPro" id="IPR000123">
    <property type="entry name" value="Reverse_transcriptase_msDNA"/>
</dbReference>
<dbReference type="InParanoid" id="A0A6C2YRT4"/>
<sequence length="532" mass="58035">MNPLERLLEFLGFTKTEADTSKPAKGKPAPADAKSAAGGSDASGAKKPSGPAVAKTFNLDASDLLPITSEELKSGLRKLLRSGGFRFVGRGMIPHGDERTRLINRALLSEGFLTAEQLEAITQVAVEFEELQKALARIEGQVNKSAKKAVEADKEEKARIKAQKKAEALAKKQKHAADVAHRRETDIIFLGRKVSAKLNDRKGNAELLAGYGLPAISTPAELAAALGLSVAKLRWLAFHTEVATRMHYVQFQIPKKSGGTRLLSAPHQSLAAAQEWIYREIIQKIPVETPAHGFVTGRSIVTNAQPHVGNPVLINMDLEAFFPTITWQRVRSVFHRAGYSPSVATILALICTECPRDTVEYAGKTYYVATGPRGLPQGACTSPGLSNLVARRLDKRLGGLCGKLGLTYTRYADDLSVSGPAEINEKVGYLMARIRHIAEAEGFQVNPKKTRVLRPNTAQLVTGIVVNAKPSLPKKELRRLRAILHQAQKNGLDAQNREQIPHFRAWLAGKISFVRMVRPELGAKLQAQFDAL</sequence>